<protein>
    <submittedName>
        <fullName evidence="1">Uncharacterized protein</fullName>
    </submittedName>
</protein>
<comment type="caution">
    <text evidence="1">The sequence shown here is derived from an EMBL/GenBank/DDBJ whole genome shotgun (WGS) entry which is preliminary data.</text>
</comment>
<evidence type="ECO:0000313" key="2">
    <source>
        <dbReference type="Proteomes" id="UP000095759"/>
    </source>
</evidence>
<name>A0A1E5NYD3_9ACTN</name>
<organism evidence="1 2">
    <name type="scientific">Streptomyces agglomeratus</name>
    <dbReference type="NCBI Taxonomy" id="285458"/>
    <lineage>
        <taxon>Bacteria</taxon>
        <taxon>Bacillati</taxon>
        <taxon>Actinomycetota</taxon>
        <taxon>Actinomycetes</taxon>
        <taxon>Kitasatosporales</taxon>
        <taxon>Streptomycetaceae</taxon>
        <taxon>Streptomyces</taxon>
    </lineage>
</organism>
<sequence>MLSPPFWTSILWGQLSENFGAPHTIGRYRRRKGWAASAVIQFECCCALLQVLLHPLAYTRLPVLAHLDDEADEAQGMPPRG</sequence>
<proteinExistence type="predicted"/>
<reference evidence="1 2" key="1">
    <citation type="submission" date="2016-08" db="EMBL/GenBank/DDBJ databases">
        <title>Complete genome sequence of Streptomyces agglomeratus strain 6-3-2, a novel anti-MRSA actinomycete isolated from Wuli of Tebit, China.</title>
        <authorList>
            <person name="Chen X."/>
        </authorList>
    </citation>
    <scope>NUCLEOTIDE SEQUENCE [LARGE SCALE GENOMIC DNA]</scope>
    <source>
        <strain evidence="1 2">6-3-2</strain>
    </source>
</reference>
<dbReference type="AlphaFoldDB" id="A0A1E5NYD3"/>
<dbReference type="Proteomes" id="UP000095759">
    <property type="component" value="Unassembled WGS sequence"/>
</dbReference>
<accession>A0A1E5NYD3</accession>
<dbReference type="EMBL" id="MEHJ01000002">
    <property type="protein sequence ID" value="OEJ21308.1"/>
    <property type="molecule type" value="Genomic_DNA"/>
</dbReference>
<gene>
    <name evidence="1" type="ORF">AS594_37555</name>
</gene>
<keyword evidence="2" id="KW-1185">Reference proteome</keyword>
<evidence type="ECO:0000313" key="1">
    <source>
        <dbReference type="EMBL" id="OEJ21308.1"/>
    </source>
</evidence>